<dbReference type="GO" id="GO:0043139">
    <property type="term" value="F:5'-3' DNA helicase activity"/>
    <property type="evidence" value="ECO:0007669"/>
    <property type="project" value="UniProtKB-EC"/>
</dbReference>
<accession>A0A8S5TW53</accession>
<evidence type="ECO:0000256" key="4">
    <source>
        <dbReference type="ARBA" id="ARBA00022801"/>
    </source>
</evidence>
<evidence type="ECO:0000259" key="11">
    <source>
        <dbReference type="PROSITE" id="PS51199"/>
    </source>
</evidence>
<dbReference type="PANTHER" id="PTHR30153:SF2">
    <property type="entry name" value="REPLICATIVE DNA HELICASE"/>
    <property type="match status" value="1"/>
</dbReference>
<reference evidence="12" key="1">
    <citation type="journal article" date="2021" name="Proc. Natl. Acad. Sci. U.S.A.">
        <title>A Catalog of Tens of Thousands of Viruses from Human Metagenomes Reveals Hidden Associations with Chronic Diseases.</title>
        <authorList>
            <person name="Tisza M.J."/>
            <person name="Buck C.B."/>
        </authorList>
    </citation>
    <scope>NUCLEOTIDE SEQUENCE</scope>
    <source>
        <strain evidence="12">CtCNm48</strain>
    </source>
</reference>
<evidence type="ECO:0000256" key="3">
    <source>
        <dbReference type="ARBA" id="ARBA00022741"/>
    </source>
</evidence>
<keyword evidence="2" id="KW-0235">DNA replication</keyword>
<evidence type="ECO:0000256" key="1">
    <source>
        <dbReference type="ARBA" id="ARBA00008428"/>
    </source>
</evidence>
<evidence type="ECO:0000256" key="8">
    <source>
        <dbReference type="ARBA" id="ARBA00023235"/>
    </source>
</evidence>
<keyword evidence="5 12" id="KW-0347">Helicase</keyword>
<keyword evidence="6" id="KW-0067">ATP-binding</keyword>
<evidence type="ECO:0000256" key="10">
    <source>
        <dbReference type="ARBA" id="ARBA00048954"/>
    </source>
</evidence>
<dbReference type="SUPFAM" id="SSF52540">
    <property type="entry name" value="P-loop containing nucleoside triphosphate hydrolases"/>
    <property type="match status" value="1"/>
</dbReference>
<dbReference type="EC" id="5.6.2.3" evidence="9"/>
<name>A0A8S5TW53_9CAUD</name>
<evidence type="ECO:0000256" key="7">
    <source>
        <dbReference type="ARBA" id="ARBA00023125"/>
    </source>
</evidence>
<dbReference type="Gene3D" id="3.40.50.300">
    <property type="entry name" value="P-loop containing nucleotide triphosphate hydrolases"/>
    <property type="match status" value="1"/>
</dbReference>
<dbReference type="InterPro" id="IPR036185">
    <property type="entry name" value="DNA_heli_DnaB-like_N_sf"/>
</dbReference>
<keyword evidence="7" id="KW-0238">DNA-binding</keyword>
<dbReference type="GO" id="GO:0016787">
    <property type="term" value="F:hydrolase activity"/>
    <property type="evidence" value="ECO:0007669"/>
    <property type="project" value="UniProtKB-KW"/>
</dbReference>
<dbReference type="GO" id="GO:0006260">
    <property type="term" value="P:DNA replication"/>
    <property type="evidence" value="ECO:0007669"/>
    <property type="project" value="UniProtKB-KW"/>
</dbReference>
<feature type="domain" description="SF4 helicase" evidence="11">
    <location>
        <begin position="161"/>
        <end position="421"/>
    </location>
</feature>
<evidence type="ECO:0000256" key="9">
    <source>
        <dbReference type="ARBA" id="ARBA00044969"/>
    </source>
</evidence>
<sequence>MLDSLYLEQNVIGALLIQPECYEAAAELSPDDFLVPEYAELFRAIQRRNEAGDPADAPSVLMDASSRNDNVTSKIMMDCMEVVVTTANIDVWVSGMRDASMGRKLRDLGEELRTAELSPQDALRAAQEAVTAIQDGAGVSGGLEVSESVKSLKNRVDKAFAGGPPPYVKTGLQEFDRLLGGGLINGGFHIVAARPGKGKSALAMQIALNAAKRGVKVLYISLEMSPDDCTSRLTANIAGISSRLLMFGGTLTEAECAKYAEASAKLSELPIVFNRRTGMDMRGVTALAYKERPGLIVLDHIGLLEQENKKATLYESTTKNSRSAKLLAMRMDIPLLCLCQLNRAGESNRGGEFRATMANLRESGAIEQDADTVTLLHRPCEKEDRGEWDPDMLELYLDKNRRGPTGMVRMAYFPNTGRIVK</sequence>
<dbReference type="SUPFAM" id="SSF48024">
    <property type="entry name" value="N-terminal domain of DnaB helicase"/>
    <property type="match status" value="1"/>
</dbReference>
<comment type="similarity">
    <text evidence="1">Belongs to the helicase family. DnaB subfamily.</text>
</comment>
<dbReference type="InterPro" id="IPR016136">
    <property type="entry name" value="DNA_helicase_N/primase_C"/>
</dbReference>
<dbReference type="InterPro" id="IPR007694">
    <property type="entry name" value="DNA_helicase_DnaB-like_C"/>
</dbReference>
<protein>
    <recommendedName>
        <fullName evidence="9">DNA 5'-3' helicase</fullName>
        <ecNumber evidence="9">5.6.2.3</ecNumber>
    </recommendedName>
</protein>
<dbReference type="Pfam" id="PF00772">
    <property type="entry name" value="DnaB"/>
    <property type="match status" value="1"/>
</dbReference>
<dbReference type="GO" id="GO:0005524">
    <property type="term" value="F:ATP binding"/>
    <property type="evidence" value="ECO:0007669"/>
    <property type="project" value="UniProtKB-KW"/>
</dbReference>
<evidence type="ECO:0000256" key="2">
    <source>
        <dbReference type="ARBA" id="ARBA00022705"/>
    </source>
</evidence>
<dbReference type="InterPro" id="IPR027417">
    <property type="entry name" value="P-loop_NTPase"/>
</dbReference>
<keyword evidence="8" id="KW-0413">Isomerase</keyword>
<keyword evidence="3" id="KW-0547">Nucleotide-binding</keyword>
<evidence type="ECO:0000256" key="6">
    <source>
        <dbReference type="ARBA" id="ARBA00022840"/>
    </source>
</evidence>
<dbReference type="PROSITE" id="PS51199">
    <property type="entry name" value="SF4_HELICASE"/>
    <property type="match status" value="1"/>
</dbReference>
<proteinExistence type="inferred from homology"/>
<keyword evidence="4" id="KW-0378">Hydrolase</keyword>
<dbReference type="InterPro" id="IPR007693">
    <property type="entry name" value="DNA_helicase_DnaB-like_N"/>
</dbReference>
<dbReference type="GO" id="GO:0003677">
    <property type="term" value="F:DNA binding"/>
    <property type="evidence" value="ECO:0007669"/>
    <property type="project" value="UniProtKB-KW"/>
</dbReference>
<dbReference type="PANTHER" id="PTHR30153">
    <property type="entry name" value="REPLICATIVE DNA HELICASE DNAB"/>
    <property type="match status" value="1"/>
</dbReference>
<comment type="catalytic activity">
    <reaction evidence="10">
        <text>ATP + H2O = ADP + phosphate + H(+)</text>
        <dbReference type="Rhea" id="RHEA:13065"/>
        <dbReference type="ChEBI" id="CHEBI:15377"/>
        <dbReference type="ChEBI" id="CHEBI:15378"/>
        <dbReference type="ChEBI" id="CHEBI:30616"/>
        <dbReference type="ChEBI" id="CHEBI:43474"/>
        <dbReference type="ChEBI" id="CHEBI:456216"/>
        <dbReference type="EC" id="5.6.2.3"/>
    </reaction>
</comment>
<evidence type="ECO:0000256" key="5">
    <source>
        <dbReference type="ARBA" id="ARBA00022806"/>
    </source>
</evidence>
<evidence type="ECO:0000313" key="12">
    <source>
        <dbReference type="EMBL" id="DAF86430.1"/>
    </source>
</evidence>
<dbReference type="Gene3D" id="1.10.860.10">
    <property type="entry name" value="DNAb Helicase, Chain A"/>
    <property type="match status" value="1"/>
</dbReference>
<dbReference type="EMBL" id="BK015945">
    <property type="protein sequence ID" value="DAF86430.1"/>
    <property type="molecule type" value="Genomic_DNA"/>
</dbReference>
<organism evidence="12">
    <name type="scientific">Siphoviridae sp. ctCNm48</name>
    <dbReference type="NCBI Taxonomy" id="2825377"/>
    <lineage>
        <taxon>Viruses</taxon>
        <taxon>Duplodnaviria</taxon>
        <taxon>Heunggongvirae</taxon>
        <taxon>Uroviricota</taxon>
        <taxon>Caudoviricetes</taxon>
    </lineage>
</organism>
<dbReference type="Pfam" id="PF03796">
    <property type="entry name" value="DnaB_C"/>
    <property type="match status" value="1"/>
</dbReference>